<evidence type="ECO:0000256" key="7">
    <source>
        <dbReference type="ARBA" id="ARBA00023239"/>
    </source>
</evidence>
<evidence type="ECO:0000256" key="10">
    <source>
        <dbReference type="RuleBase" id="RU361171"/>
    </source>
</evidence>
<dbReference type="FunFam" id="3.90.1150.160:FF:000001">
    <property type="entry name" value="Glutamate decarboxylase"/>
    <property type="match status" value="1"/>
</dbReference>
<dbReference type="Proteomes" id="UP000075243">
    <property type="component" value="Chromosome 1"/>
</dbReference>
<dbReference type="InterPro" id="IPR002129">
    <property type="entry name" value="PyrdxlP-dep_de-COase"/>
</dbReference>
<dbReference type="Gene3D" id="4.10.280.50">
    <property type="match status" value="1"/>
</dbReference>
<keyword evidence="12" id="KW-1185">Reference proteome</keyword>
<keyword evidence="5" id="KW-0112">Calmodulin-binding</keyword>
<dbReference type="PANTHER" id="PTHR43321">
    <property type="entry name" value="GLUTAMATE DECARBOXYLASE"/>
    <property type="match status" value="1"/>
</dbReference>
<dbReference type="InterPro" id="IPR010107">
    <property type="entry name" value="Glutamate_decarboxylase"/>
</dbReference>
<evidence type="ECO:0000256" key="6">
    <source>
        <dbReference type="ARBA" id="ARBA00022898"/>
    </source>
</evidence>
<dbReference type="InterPro" id="IPR015424">
    <property type="entry name" value="PyrdxlP-dep_Trfase"/>
</dbReference>
<comment type="catalytic activity">
    <reaction evidence="10">
        <text>L-glutamate + H(+) = 4-aminobutanoate + CO2</text>
        <dbReference type="Rhea" id="RHEA:17785"/>
        <dbReference type="ChEBI" id="CHEBI:15378"/>
        <dbReference type="ChEBI" id="CHEBI:16526"/>
        <dbReference type="ChEBI" id="CHEBI:29985"/>
        <dbReference type="ChEBI" id="CHEBI:59888"/>
        <dbReference type="EC" id="4.1.1.15"/>
    </reaction>
</comment>
<dbReference type="EC" id="4.1.1.15" evidence="3 10"/>
<dbReference type="FunFam" id="4.10.280.50:FF:000001">
    <property type="entry name" value="Glutamate decarboxylase"/>
    <property type="match status" value="1"/>
</dbReference>
<comment type="cofactor">
    <cofactor evidence="1 8 9">
        <name>pyridoxal 5'-phosphate</name>
        <dbReference type="ChEBI" id="CHEBI:597326"/>
    </cofactor>
</comment>
<dbReference type="GO" id="GO:0005829">
    <property type="term" value="C:cytosol"/>
    <property type="evidence" value="ECO:0007669"/>
    <property type="project" value="TreeGrafter"/>
</dbReference>
<dbReference type="OMA" id="DHTHYNE"/>
<dbReference type="NCBIfam" id="TIGR01788">
    <property type="entry name" value="Glu-decarb-GAD"/>
    <property type="match status" value="1"/>
</dbReference>
<feature type="modified residue" description="N6-(pyridoxal phosphate)lysine" evidence="8">
    <location>
        <position position="254"/>
    </location>
</feature>
<evidence type="ECO:0000256" key="1">
    <source>
        <dbReference type="ARBA" id="ARBA00001933"/>
    </source>
</evidence>
<dbReference type="GO" id="GO:0005516">
    <property type="term" value="F:calmodulin binding"/>
    <property type="evidence" value="ECO:0007669"/>
    <property type="project" value="UniProtKB-KW"/>
</dbReference>
<proteinExistence type="inferred from homology"/>
<dbReference type="PANTHER" id="PTHR43321:SF20">
    <property type="entry name" value="GLUTAMATE DECARBOXYLASE"/>
    <property type="match status" value="1"/>
</dbReference>
<dbReference type="AlphaFoldDB" id="A0A151U9H9"/>
<keyword evidence="4 10" id="KW-0210">Decarboxylase</keyword>
<dbReference type="Pfam" id="PF00282">
    <property type="entry name" value="Pyridoxal_deC"/>
    <property type="match status" value="1"/>
</dbReference>
<evidence type="ECO:0000256" key="3">
    <source>
        <dbReference type="ARBA" id="ARBA00012421"/>
    </source>
</evidence>
<evidence type="ECO:0000256" key="4">
    <source>
        <dbReference type="ARBA" id="ARBA00022793"/>
    </source>
</evidence>
<dbReference type="STRING" id="3821.A0A151U9H9"/>
<keyword evidence="7 9" id="KW-0456">Lyase</keyword>
<evidence type="ECO:0000313" key="11">
    <source>
        <dbReference type="EMBL" id="KYP75984.1"/>
    </source>
</evidence>
<dbReference type="Gene3D" id="3.40.640.10">
    <property type="entry name" value="Type I PLP-dependent aspartate aminotransferase-like (Major domain)"/>
    <property type="match status" value="1"/>
</dbReference>
<dbReference type="InterPro" id="IPR015421">
    <property type="entry name" value="PyrdxlP-dep_Trfase_major"/>
</dbReference>
<evidence type="ECO:0000256" key="9">
    <source>
        <dbReference type="RuleBase" id="RU000382"/>
    </source>
</evidence>
<dbReference type="Gene3D" id="3.90.1150.160">
    <property type="match status" value="1"/>
</dbReference>
<dbReference type="Gramene" id="C.cajan_19625.t">
    <property type="protein sequence ID" value="C.cajan_19625.t"/>
    <property type="gene ID" value="C.cajan_19625"/>
</dbReference>
<name>A0A151U9H9_CAJCA</name>
<dbReference type="GO" id="GO:0004351">
    <property type="term" value="F:glutamate decarboxylase activity"/>
    <property type="evidence" value="ECO:0007669"/>
    <property type="project" value="UniProtKB-EC"/>
</dbReference>
<dbReference type="GO" id="GO:0030170">
    <property type="term" value="F:pyridoxal phosphate binding"/>
    <property type="evidence" value="ECO:0007669"/>
    <property type="project" value="InterPro"/>
</dbReference>
<accession>A0A151U9H9</accession>
<dbReference type="SUPFAM" id="SSF53383">
    <property type="entry name" value="PLP-dependent transferases"/>
    <property type="match status" value="1"/>
</dbReference>
<sequence>MDLRCRFKMPEESIPKEAAYQIINDELMLDGNPRLNLASFVTTWMEPECDKLIMASINKNYVDMDEYPVTTELQNRCVNMIAHLFNAPLGESQAAVGVGTVGSSEAIMLAGLAFKRKWQNRRKEEGKPYDKPNIVTGANVQVCWEKFARYFEVELKEVNLRDGYYVMDPEKAVELVDENTICVAAILGSTLNGEFEDVKRLNDLLVEKNKQTGWKTPIHVDAASGGFIAPFIYPELEWDFRLPLVKSINVSGHKYGLVYAGIGWVIWRSKEDLPEELIFHINYLGADQPTFTLNFSKGSSQVIAQYYQLIRLGYEDDVLRFIFIGYRNVMENCRDNMIVLKEGLEKTGRFDIVSKENGVPLVAFTLKDHTHFDEFQISDLLRRFGWIVPAYTMPPDAQHVTVLRVVIREDFSRTLAERLVADVEKVLHELDSLPARVISSTSVTVNTEQNGKVVVAKKSALETQREITAIWKKLVLERKKLNDKMNGVC</sequence>
<evidence type="ECO:0000256" key="5">
    <source>
        <dbReference type="ARBA" id="ARBA00022860"/>
    </source>
</evidence>
<evidence type="ECO:0000313" key="12">
    <source>
        <dbReference type="Proteomes" id="UP000075243"/>
    </source>
</evidence>
<comment type="similarity">
    <text evidence="2 9">Belongs to the group II decarboxylase family.</text>
</comment>
<organism evidence="11 12">
    <name type="scientific">Cajanus cajan</name>
    <name type="common">Pigeon pea</name>
    <name type="synonym">Cajanus indicus</name>
    <dbReference type="NCBI Taxonomy" id="3821"/>
    <lineage>
        <taxon>Eukaryota</taxon>
        <taxon>Viridiplantae</taxon>
        <taxon>Streptophyta</taxon>
        <taxon>Embryophyta</taxon>
        <taxon>Tracheophyta</taxon>
        <taxon>Spermatophyta</taxon>
        <taxon>Magnoliopsida</taxon>
        <taxon>eudicotyledons</taxon>
        <taxon>Gunneridae</taxon>
        <taxon>Pentapetalae</taxon>
        <taxon>rosids</taxon>
        <taxon>fabids</taxon>
        <taxon>Fabales</taxon>
        <taxon>Fabaceae</taxon>
        <taxon>Papilionoideae</taxon>
        <taxon>50 kb inversion clade</taxon>
        <taxon>NPAAA clade</taxon>
        <taxon>indigoferoid/millettioid clade</taxon>
        <taxon>Phaseoleae</taxon>
        <taxon>Cajanus</taxon>
    </lineage>
</organism>
<gene>
    <name evidence="11" type="ORF">KK1_020202</name>
</gene>
<dbReference type="EMBL" id="CM003603">
    <property type="protein sequence ID" value="KYP75984.1"/>
    <property type="molecule type" value="Genomic_DNA"/>
</dbReference>
<dbReference type="FunFam" id="3.40.640.10:FF:000022">
    <property type="entry name" value="Glutamate decarboxylase"/>
    <property type="match status" value="1"/>
</dbReference>
<protein>
    <recommendedName>
        <fullName evidence="3 10">Glutamate decarboxylase</fullName>
        <ecNumber evidence="3 10">4.1.1.15</ecNumber>
    </recommendedName>
</protein>
<evidence type="ECO:0000256" key="2">
    <source>
        <dbReference type="ARBA" id="ARBA00009533"/>
    </source>
</evidence>
<reference evidence="11 12" key="1">
    <citation type="journal article" date="2012" name="Nat. Biotechnol.">
        <title>Draft genome sequence of pigeonpea (Cajanus cajan), an orphan legume crop of resource-poor farmers.</title>
        <authorList>
            <person name="Varshney R.K."/>
            <person name="Chen W."/>
            <person name="Li Y."/>
            <person name="Bharti A.K."/>
            <person name="Saxena R.K."/>
            <person name="Schlueter J.A."/>
            <person name="Donoghue M.T."/>
            <person name="Azam S."/>
            <person name="Fan G."/>
            <person name="Whaley A.M."/>
            <person name="Farmer A.D."/>
            <person name="Sheridan J."/>
            <person name="Iwata A."/>
            <person name="Tuteja R."/>
            <person name="Penmetsa R.V."/>
            <person name="Wu W."/>
            <person name="Upadhyaya H.D."/>
            <person name="Yang S.P."/>
            <person name="Shah T."/>
            <person name="Saxena K.B."/>
            <person name="Michael T."/>
            <person name="McCombie W.R."/>
            <person name="Yang B."/>
            <person name="Zhang G."/>
            <person name="Yang H."/>
            <person name="Wang J."/>
            <person name="Spillane C."/>
            <person name="Cook D.R."/>
            <person name="May G.D."/>
            <person name="Xu X."/>
            <person name="Jackson S.A."/>
        </authorList>
    </citation>
    <scope>NUCLEOTIDE SEQUENCE [LARGE SCALE GENOMIC DNA]</scope>
    <source>
        <strain evidence="12">cv. Asha</strain>
    </source>
</reference>
<keyword evidence="6 8" id="KW-0663">Pyridoxal phosphate</keyword>
<dbReference type="GO" id="GO:0006538">
    <property type="term" value="P:L-glutamate catabolic process"/>
    <property type="evidence" value="ECO:0007669"/>
    <property type="project" value="TreeGrafter"/>
</dbReference>
<evidence type="ECO:0000256" key="8">
    <source>
        <dbReference type="PIRSR" id="PIRSR602129-50"/>
    </source>
</evidence>